<evidence type="ECO:0000313" key="2">
    <source>
        <dbReference type="EMBL" id="PFK47448.1"/>
    </source>
</evidence>
<comment type="caution">
    <text evidence="2">The sequence shown here is derived from an EMBL/GenBank/DDBJ whole genome shotgun (WGS) entry which is preliminary data.</text>
</comment>
<reference evidence="2 3" key="1">
    <citation type="submission" date="2017-09" db="EMBL/GenBank/DDBJ databases">
        <title>Large-scale bioinformatics analysis of Bacillus genomes uncovers conserved roles of natural products in bacterial physiology.</title>
        <authorList>
            <consortium name="Agbiome Team Llc"/>
            <person name="Bleich R.M."/>
            <person name="Grubbs K.J."/>
            <person name="Santa Maria K.C."/>
            <person name="Allen S.E."/>
            <person name="Farag S."/>
            <person name="Shank E.A."/>
            <person name="Bowers A."/>
        </authorList>
    </citation>
    <scope>NUCLEOTIDE SEQUENCE [LARGE SCALE GENOMIC DNA]</scope>
    <source>
        <strain evidence="2 3">AFS083043</strain>
    </source>
</reference>
<accession>A0A2B0MMP9</accession>
<dbReference type="PIRSF" id="PIRSF021350">
    <property type="entry name" value="UCP021350"/>
    <property type="match status" value="1"/>
</dbReference>
<dbReference type="InterPro" id="IPR029491">
    <property type="entry name" value="Helicase_HTH"/>
</dbReference>
<dbReference type="Proteomes" id="UP000242656">
    <property type="component" value="Unassembled WGS sequence"/>
</dbReference>
<dbReference type="Pfam" id="PF14493">
    <property type="entry name" value="HTH_40"/>
    <property type="match status" value="1"/>
</dbReference>
<dbReference type="InterPro" id="IPR008308">
    <property type="entry name" value="YpbB-like"/>
</dbReference>
<dbReference type="AlphaFoldDB" id="A0A2B0MMP9"/>
<sequence>MEAAMQLQYTLLYCMKQLNGERTVSSIYHLLKGKRSSQTLQDGNIFHISFLFGIYKSLQRSDYDLEIEQIVHKEWIQIVHENTYILTDTGKRQLENWGQTLSFPQYLHGLHYGDLGEIFWKRLSLIIQTVSNLQQQNARFIPIQQDTEVMMWVKQFLIGVPYARSELAKGLWKEMHMLLKNMSPIEAMIFTYRLTGYERIGYTLKQLAEITNQDIFRVYLLFWGTVHFFIQSVRDNGSDFPLLAKIISYPNERADLFSLSTQKTYQLWRQGRSLDEIATIRNLKVATIEDHFVEIALREKDFSIEMFMEKNKIKHVQRIIATLQTRKLRVLKQAVGETVSYFEIRLVLAQMGVVNEA</sequence>
<organism evidence="2 3">
    <name type="scientific">Bacillus cereus</name>
    <dbReference type="NCBI Taxonomy" id="1396"/>
    <lineage>
        <taxon>Bacteria</taxon>
        <taxon>Bacillati</taxon>
        <taxon>Bacillota</taxon>
        <taxon>Bacilli</taxon>
        <taxon>Bacillales</taxon>
        <taxon>Bacillaceae</taxon>
        <taxon>Bacillus</taxon>
        <taxon>Bacillus cereus group</taxon>
    </lineage>
</organism>
<proteinExistence type="predicted"/>
<protein>
    <submittedName>
        <fullName evidence="2">Recombinase RecQ</fullName>
    </submittedName>
</protein>
<gene>
    <name evidence="2" type="ORF">COI93_02130</name>
</gene>
<feature type="domain" description="Helicase Helix-turn-helix" evidence="1">
    <location>
        <begin position="260"/>
        <end position="348"/>
    </location>
</feature>
<dbReference type="EMBL" id="NUWN01000006">
    <property type="protein sequence ID" value="PFK47448.1"/>
    <property type="molecule type" value="Genomic_DNA"/>
</dbReference>
<evidence type="ECO:0000259" key="1">
    <source>
        <dbReference type="Pfam" id="PF14493"/>
    </source>
</evidence>
<evidence type="ECO:0000313" key="3">
    <source>
        <dbReference type="Proteomes" id="UP000242656"/>
    </source>
</evidence>
<name>A0A2B0MMP9_BACCE</name>